<accession>A0ABR8RTY8</accession>
<keyword evidence="4" id="KW-0418">Kinase</keyword>
<dbReference type="InterPro" id="IPR001206">
    <property type="entry name" value="Diacylglycerol_kinase_cat_dom"/>
</dbReference>
<dbReference type="SUPFAM" id="SSF111331">
    <property type="entry name" value="NAD kinase/diacylglycerol kinase-like"/>
    <property type="match status" value="1"/>
</dbReference>
<dbReference type="Pfam" id="PF00781">
    <property type="entry name" value="DAGK_cat"/>
    <property type="match status" value="1"/>
</dbReference>
<protein>
    <submittedName>
        <fullName evidence="4">NAD(+)/NADH kinase</fullName>
    </submittedName>
</protein>
<dbReference type="PANTHER" id="PTHR30492:SF0">
    <property type="entry name" value="METHYLGLYOXAL SYNTHASE"/>
    <property type="match status" value="1"/>
</dbReference>
<dbReference type="PROSITE" id="PS50146">
    <property type="entry name" value="DAGK"/>
    <property type="match status" value="1"/>
</dbReference>
<dbReference type="InterPro" id="IPR017438">
    <property type="entry name" value="ATP-NAD_kinase_N"/>
</dbReference>
<dbReference type="RefSeq" id="WP_191796569.1">
    <property type="nucleotide sequence ID" value="NZ_JACSQQ010000020.1"/>
</dbReference>
<name>A0ABR8RTY8_9CELL</name>
<keyword evidence="2" id="KW-0812">Transmembrane</keyword>
<evidence type="ECO:0000256" key="2">
    <source>
        <dbReference type="SAM" id="Phobius"/>
    </source>
</evidence>
<organism evidence="4 5">
    <name type="scientific">Oerskovia rustica</name>
    <dbReference type="NCBI Taxonomy" id="2762237"/>
    <lineage>
        <taxon>Bacteria</taxon>
        <taxon>Bacillati</taxon>
        <taxon>Actinomycetota</taxon>
        <taxon>Actinomycetes</taxon>
        <taxon>Micrococcales</taxon>
        <taxon>Cellulomonadaceae</taxon>
        <taxon>Oerskovia</taxon>
    </lineage>
</organism>
<dbReference type="InterPro" id="IPR016064">
    <property type="entry name" value="NAD/diacylglycerol_kinase_sf"/>
</dbReference>
<evidence type="ECO:0000313" key="5">
    <source>
        <dbReference type="Proteomes" id="UP000641803"/>
    </source>
</evidence>
<feature type="region of interest" description="Disordered" evidence="1">
    <location>
        <begin position="184"/>
        <end position="229"/>
    </location>
</feature>
<keyword evidence="4" id="KW-0808">Transferase</keyword>
<reference evidence="4 5" key="1">
    <citation type="submission" date="2020-08" db="EMBL/GenBank/DDBJ databases">
        <title>A Genomic Blueprint of the Chicken Gut Microbiome.</title>
        <authorList>
            <person name="Gilroy R."/>
            <person name="Ravi A."/>
            <person name="Getino M."/>
            <person name="Pursley I."/>
            <person name="Horton D.L."/>
            <person name="Alikhan N.-F."/>
            <person name="Baker D."/>
            <person name="Gharbi K."/>
            <person name="Hall N."/>
            <person name="Watson M."/>
            <person name="Adriaenssens E.M."/>
            <person name="Foster-Nyarko E."/>
            <person name="Jarju S."/>
            <person name="Secka A."/>
            <person name="Antonio M."/>
            <person name="Oren A."/>
            <person name="Chaudhuri R."/>
            <person name="La Ragione R.M."/>
            <person name="Hildebrand F."/>
            <person name="Pallen M.J."/>
        </authorList>
    </citation>
    <scope>NUCLEOTIDE SEQUENCE [LARGE SCALE GENOMIC DNA]</scope>
    <source>
        <strain evidence="4 5">Sa4CUA1</strain>
    </source>
</reference>
<dbReference type="Proteomes" id="UP000641803">
    <property type="component" value="Unassembled WGS sequence"/>
</dbReference>
<dbReference type="PANTHER" id="PTHR30492">
    <property type="entry name" value="METHYLGLYOXAL SYNTHASE"/>
    <property type="match status" value="1"/>
</dbReference>
<keyword evidence="5" id="KW-1185">Reference proteome</keyword>
<sequence length="411" mass="42679">MGWEMWLGVAAVAISAIALTVAMTVWSQQRRRRRLDPPLAVTEALTEDVGQLIAFVANPSKPAVANLERTVRRVCAEADLPEPLWLETTIEDPGVGQTREALARGADIVVAVGGDGTVRAVAEGMVGTGKPMGLVPLGTGNLLARNLDLPVADPDEALRIVVAGADRVIDVGWARVLEFAQPDGAARDPARTGTPGAGAAGDGATGDAPGTGEADEAGTGTGTAGADDALPEQDTETAHIFLVIAGLGFDAAMVADADATLKARVGWVAYFVAGIRHLHGRRLRAQIQLDDTPPVHAKLRTLLVGNCGKLPGGITLLPDAVLDDGILDVAAIDTRGGVVGWAQLFGDVVMQGFGVRNDLPAKIGRIDHARAKRVRVRVEGGEQAQVDGDLLGRAVELEAWVEPGGLVVRTA</sequence>
<proteinExistence type="predicted"/>
<keyword evidence="2" id="KW-0472">Membrane</keyword>
<dbReference type="GO" id="GO:0016301">
    <property type="term" value="F:kinase activity"/>
    <property type="evidence" value="ECO:0007669"/>
    <property type="project" value="UniProtKB-KW"/>
</dbReference>
<dbReference type="InterPro" id="IPR045540">
    <property type="entry name" value="YegS/DAGK_C"/>
</dbReference>
<evidence type="ECO:0000256" key="1">
    <source>
        <dbReference type="SAM" id="MobiDB-lite"/>
    </source>
</evidence>
<comment type="caution">
    <text evidence="4">The sequence shown here is derived from an EMBL/GenBank/DDBJ whole genome shotgun (WGS) entry which is preliminary data.</text>
</comment>
<dbReference type="Gene3D" id="2.60.200.40">
    <property type="match status" value="1"/>
</dbReference>
<feature type="transmembrane region" description="Helical" evidence="2">
    <location>
        <begin position="6"/>
        <end position="26"/>
    </location>
</feature>
<evidence type="ECO:0000259" key="3">
    <source>
        <dbReference type="PROSITE" id="PS50146"/>
    </source>
</evidence>
<dbReference type="InterPro" id="IPR004363">
    <property type="entry name" value="Methylgl_synth"/>
</dbReference>
<feature type="domain" description="DAGKc" evidence="3">
    <location>
        <begin position="98"/>
        <end position="178"/>
    </location>
</feature>
<dbReference type="Pfam" id="PF19279">
    <property type="entry name" value="YegS_C"/>
    <property type="match status" value="1"/>
</dbReference>
<keyword evidence="2" id="KW-1133">Transmembrane helix</keyword>
<feature type="compositionally biased region" description="Gly residues" evidence="1">
    <location>
        <begin position="195"/>
        <end position="204"/>
    </location>
</feature>
<gene>
    <name evidence="4" type="ORF">H9652_12670</name>
</gene>
<dbReference type="EMBL" id="JACSQQ010000020">
    <property type="protein sequence ID" value="MBD7951255.1"/>
    <property type="molecule type" value="Genomic_DNA"/>
</dbReference>
<evidence type="ECO:0000313" key="4">
    <source>
        <dbReference type="EMBL" id="MBD7951255.1"/>
    </source>
</evidence>
<dbReference type="Gene3D" id="3.40.50.10330">
    <property type="entry name" value="Probable inorganic polyphosphate/atp-NAD kinase, domain 1"/>
    <property type="match status" value="1"/>
</dbReference>